<protein>
    <submittedName>
        <fullName evidence="2">Uncharacterized protein</fullName>
    </submittedName>
</protein>
<proteinExistence type="predicted"/>
<name>A0A415PJU0_9FIRM</name>
<evidence type="ECO:0000313" key="2">
    <source>
        <dbReference type="EMBL" id="RHM12993.1"/>
    </source>
</evidence>
<feature type="transmembrane region" description="Helical" evidence="1">
    <location>
        <begin position="16"/>
        <end position="37"/>
    </location>
</feature>
<keyword evidence="3" id="KW-1185">Reference proteome</keyword>
<keyword evidence="1" id="KW-1133">Transmembrane helix</keyword>
<comment type="caution">
    <text evidence="2">The sequence shown here is derived from an EMBL/GenBank/DDBJ whole genome shotgun (WGS) entry which is preliminary data.</text>
</comment>
<sequence>MKKRIAINKEKWKGKYITIVAMLLIISSLYATSYLLFLRVIDVDVTKDASIIYHGETGSATVKVNNDMRAYNQRIQEFMDSITYTVTPIDKLSNEDVITIRASYDEELAHRYNIHPVNIERKVTVSGLPVRYEHVEDIEEDYLEAIEKSGEEYLEKHQEMILLEDFTTFLRDEEPELKEQKLSYRVFLDAFGAENKDKIVDVYAIQASGFVKGEESDETKEIRDETIYYMVTYNEINTSKQVLEENIFGEKMLALGAYDFSQPESFMQYMQTKYGKQYQIFEMSLTQEKGEK</sequence>
<organism evidence="2 3">
    <name type="scientific">Amedibacillus dolichus</name>
    <dbReference type="NCBI Taxonomy" id="31971"/>
    <lineage>
        <taxon>Bacteria</taxon>
        <taxon>Bacillati</taxon>
        <taxon>Bacillota</taxon>
        <taxon>Erysipelotrichia</taxon>
        <taxon>Erysipelotrichales</taxon>
        <taxon>Erysipelotrichaceae</taxon>
        <taxon>Amedibacillus</taxon>
    </lineage>
</organism>
<reference evidence="2 3" key="1">
    <citation type="submission" date="2018-08" db="EMBL/GenBank/DDBJ databases">
        <title>A genome reference for cultivated species of the human gut microbiota.</title>
        <authorList>
            <person name="Zou Y."/>
            <person name="Xue W."/>
            <person name="Luo G."/>
        </authorList>
    </citation>
    <scope>NUCLEOTIDE SEQUENCE [LARGE SCALE GENOMIC DNA]</scope>
    <source>
        <strain evidence="2 3">AF35-6BH</strain>
    </source>
</reference>
<gene>
    <name evidence="2" type="ORF">DWZ83_04290</name>
</gene>
<dbReference type="Proteomes" id="UP000284868">
    <property type="component" value="Unassembled WGS sequence"/>
</dbReference>
<evidence type="ECO:0000256" key="1">
    <source>
        <dbReference type="SAM" id="Phobius"/>
    </source>
</evidence>
<dbReference type="AlphaFoldDB" id="A0A415PJU0"/>
<dbReference type="OrthoDB" id="1768351at2"/>
<evidence type="ECO:0000313" key="3">
    <source>
        <dbReference type="Proteomes" id="UP000284868"/>
    </source>
</evidence>
<keyword evidence="1" id="KW-0472">Membrane</keyword>
<keyword evidence="1" id="KW-0812">Transmembrane</keyword>
<dbReference type="EMBL" id="QRPK01000014">
    <property type="protein sequence ID" value="RHM12993.1"/>
    <property type="molecule type" value="Genomic_DNA"/>
</dbReference>
<dbReference type="RefSeq" id="WP_118365445.1">
    <property type="nucleotide sequence ID" value="NZ_CAJKGD010000021.1"/>
</dbReference>
<accession>A0A415PJU0</accession>